<dbReference type="PANTHER" id="PTHR15427">
    <property type="entry name" value="EMILIN ELASTIN MICROFIBRIL INTERFACE-LOCATED PROTEIN ELASTIN MICROFIBRIL INTERFACER"/>
    <property type="match status" value="1"/>
</dbReference>
<feature type="compositionally biased region" description="Gly residues" evidence="5">
    <location>
        <begin position="278"/>
        <end position="287"/>
    </location>
</feature>
<feature type="chain" id="PRO_5043887907" description="C1q domain-containing protein" evidence="6">
    <location>
        <begin position="26"/>
        <end position="471"/>
    </location>
</feature>
<dbReference type="Gene3D" id="2.60.120.40">
    <property type="match status" value="1"/>
</dbReference>
<dbReference type="InterPro" id="IPR008160">
    <property type="entry name" value="Collagen"/>
</dbReference>
<dbReference type="SMART" id="SM00110">
    <property type="entry name" value="C1Q"/>
    <property type="match status" value="1"/>
</dbReference>
<feature type="signal peptide" evidence="6">
    <location>
        <begin position="1"/>
        <end position="25"/>
    </location>
</feature>
<dbReference type="Pfam" id="PF00386">
    <property type="entry name" value="C1q"/>
    <property type="match status" value="1"/>
</dbReference>
<proteinExistence type="predicted"/>
<name>A0AAV6G355_9TELE</name>
<dbReference type="AlphaFoldDB" id="A0AAV6G355"/>
<evidence type="ECO:0000313" key="8">
    <source>
        <dbReference type="EMBL" id="KAG5269290.1"/>
    </source>
</evidence>
<evidence type="ECO:0000256" key="1">
    <source>
        <dbReference type="ARBA" id="ARBA00004498"/>
    </source>
</evidence>
<comment type="caution">
    <text evidence="8">The sequence shown here is derived from an EMBL/GenBank/DDBJ whole genome shotgun (WGS) entry which is preliminary data.</text>
</comment>
<keyword evidence="9" id="KW-1185">Reference proteome</keyword>
<dbReference type="InterPro" id="IPR008983">
    <property type="entry name" value="Tumour_necrosis_fac-like_dom"/>
</dbReference>
<keyword evidence="2" id="KW-0964">Secreted</keyword>
<dbReference type="InterPro" id="IPR001073">
    <property type="entry name" value="C1q_dom"/>
</dbReference>
<dbReference type="PRINTS" id="PR00007">
    <property type="entry name" value="COMPLEMNTC1Q"/>
</dbReference>
<dbReference type="Pfam" id="PF01391">
    <property type="entry name" value="Collagen"/>
    <property type="match status" value="3"/>
</dbReference>
<dbReference type="PROSITE" id="PS50871">
    <property type="entry name" value="C1Q"/>
    <property type="match status" value="1"/>
</dbReference>
<comment type="subcellular location">
    <subcellularLocation>
        <location evidence="1">Secreted</location>
        <location evidence="1">Extracellular space</location>
        <location evidence="1">Extracellular matrix</location>
    </subcellularLocation>
</comment>
<accession>A0AAV6G355</accession>
<dbReference type="Proteomes" id="UP000823561">
    <property type="component" value="Chromosome 15"/>
</dbReference>
<evidence type="ECO:0000256" key="2">
    <source>
        <dbReference type="ARBA" id="ARBA00022525"/>
    </source>
</evidence>
<gene>
    <name evidence="8" type="ORF">AALO_G00200380</name>
</gene>
<feature type="compositionally biased region" description="Basic and acidic residues" evidence="5">
    <location>
        <begin position="135"/>
        <end position="148"/>
    </location>
</feature>
<feature type="compositionally biased region" description="Low complexity" evidence="5">
    <location>
        <begin position="169"/>
        <end position="180"/>
    </location>
</feature>
<sequence>MTRFTCGSTMRSLVALLLGVAACSAMTPPPYPPPGTDYNIDRGRMLPSNDPMMMGDMGEMTGDFDTSYCEMLLNSPVPPTADQVPWFCICHSCKGTPGPKGERGDLGLQGRPGSPGRRGLTGFQGRPGFMGRPGLKGEKGDEGLKGDKGPVGFTGAKGERGFKGDKGDAGVAGPPGLAGPKGDDGECPETCEPVQGSAGEPGLPGPVGPRGLPGVAGVAGPKGMKGDMGVMGLSGQPGPAGPKGEQGQEGECNCQDGDTGAPGTQGPKGEMGDQGQQGPKGDGGAAGPKGDQGDMGMTGMPGPCTPTVQSAFSAALAYPFPMPNRPVPFPAVLNNMQGHFNPSLGMYTAPANGTYVFSYHLTVYNRVLKVGLFHNFQPVVKTTESAELGTASQTVVLHLNQGDLVWLQVKDSITNGIYTSNEASSTFSGYLLQPDNCDVAHFRDFWPEPIKGEYNWGELEMPTTAAPTMTP</sequence>
<evidence type="ECO:0000256" key="4">
    <source>
        <dbReference type="ARBA" id="ARBA00022729"/>
    </source>
</evidence>
<dbReference type="PANTHER" id="PTHR15427:SF21">
    <property type="entry name" value="COMPLEMENT C1Q AND TUMOR NECROSIS FACTOR-RELATED PROTEIN 9A"/>
    <property type="match status" value="1"/>
</dbReference>
<evidence type="ECO:0000256" key="3">
    <source>
        <dbReference type="ARBA" id="ARBA00022530"/>
    </source>
</evidence>
<keyword evidence="3" id="KW-0272">Extracellular matrix</keyword>
<dbReference type="EMBL" id="JADWDJ010000015">
    <property type="protein sequence ID" value="KAG5269290.1"/>
    <property type="molecule type" value="Genomic_DNA"/>
</dbReference>
<keyword evidence="4 6" id="KW-0732">Signal</keyword>
<evidence type="ECO:0000313" key="9">
    <source>
        <dbReference type="Proteomes" id="UP000823561"/>
    </source>
</evidence>
<feature type="region of interest" description="Disordered" evidence="5">
    <location>
        <begin position="98"/>
        <end position="304"/>
    </location>
</feature>
<reference evidence="8" key="1">
    <citation type="submission" date="2020-10" db="EMBL/GenBank/DDBJ databases">
        <title>Chromosome-scale genome assembly of the Allis shad, Alosa alosa.</title>
        <authorList>
            <person name="Margot Z."/>
            <person name="Christophe K."/>
            <person name="Cabau C."/>
            <person name="Louis A."/>
            <person name="Berthelot C."/>
            <person name="Parey E."/>
            <person name="Roest Crollius H."/>
            <person name="Montfort J."/>
            <person name="Robinson-Rechavi M."/>
            <person name="Bucao C."/>
            <person name="Bouchez O."/>
            <person name="Gislard M."/>
            <person name="Lluch J."/>
            <person name="Milhes M."/>
            <person name="Lampietro C."/>
            <person name="Lopez Roques C."/>
            <person name="Donnadieu C."/>
            <person name="Braasch I."/>
            <person name="Desvignes T."/>
            <person name="Postlethwait J."/>
            <person name="Bobe J."/>
            <person name="Guiguen Y."/>
        </authorList>
    </citation>
    <scope>NUCLEOTIDE SEQUENCE</scope>
    <source>
        <strain evidence="8">M-15738</strain>
        <tissue evidence="8">Blood</tissue>
    </source>
</reference>
<feature type="compositionally biased region" description="Basic and acidic residues" evidence="5">
    <location>
        <begin position="157"/>
        <end position="168"/>
    </location>
</feature>
<dbReference type="InterPro" id="IPR050392">
    <property type="entry name" value="Collagen/C1q_domain"/>
</dbReference>
<feature type="domain" description="C1q" evidence="7">
    <location>
        <begin position="305"/>
        <end position="438"/>
    </location>
</feature>
<evidence type="ECO:0000256" key="5">
    <source>
        <dbReference type="SAM" id="MobiDB-lite"/>
    </source>
</evidence>
<dbReference type="PROSITE" id="PS51257">
    <property type="entry name" value="PROKAR_LIPOPROTEIN"/>
    <property type="match status" value="1"/>
</dbReference>
<feature type="compositionally biased region" description="Low complexity" evidence="5">
    <location>
        <begin position="209"/>
        <end position="222"/>
    </location>
</feature>
<evidence type="ECO:0000256" key="6">
    <source>
        <dbReference type="SAM" id="SignalP"/>
    </source>
</evidence>
<evidence type="ECO:0000259" key="7">
    <source>
        <dbReference type="PROSITE" id="PS50871"/>
    </source>
</evidence>
<dbReference type="GO" id="GO:0005581">
    <property type="term" value="C:collagen trimer"/>
    <property type="evidence" value="ECO:0007669"/>
    <property type="project" value="UniProtKB-KW"/>
</dbReference>
<organism evidence="8 9">
    <name type="scientific">Alosa alosa</name>
    <name type="common">allis shad</name>
    <dbReference type="NCBI Taxonomy" id="278164"/>
    <lineage>
        <taxon>Eukaryota</taxon>
        <taxon>Metazoa</taxon>
        <taxon>Chordata</taxon>
        <taxon>Craniata</taxon>
        <taxon>Vertebrata</taxon>
        <taxon>Euteleostomi</taxon>
        <taxon>Actinopterygii</taxon>
        <taxon>Neopterygii</taxon>
        <taxon>Teleostei</taxon>
        <taxon>Clupei</taxon>
        <taxon>Clupeiformes</taxon>
        <taxon>Clupeoidei</taxon>
        <taxon>Clupeidae</taxon>
        <taxon>Alosa</taxon>
    </lineage>
</organism>
<protein>
    <recommendedName>
        <fullName evidence="7">C1q domain-containing protein</fullName>
    </recommendedName>
</protein>
<dbReference type="SUPFAM" id="SSF49842">
    <property type="entry name" value="TNF-like"/>
    <property type="match status" value="1"/>
</dbReference>